<dbReference type="AlphaFoldDB" id="A0A1R1Y4N2"/>
<comment type="caution">
    <text evidence="1">The sequence shown here is derived from an EMBL/GenBank/DDBJ whole genome shotgun (WGS) entry which is preliminary data.</text>
</comment>
<name>A0A1R1Y4N2_9FUNG</name>
<keyword evidence="2" id="KW-1185">Reference proteome</keyword>
<sequence length="119" mass="13432">METQSSICHVIQRKDIMTFLNLRDEFLRILVHKNNAGNTCVSIGTDKNTILSPLIWSVPQPTSIHQASLNCSFMGNKIGNTYFSISGQSIDSARNKRSVYIKHVVSLFQDLGSYIHDKF</sequence>
<reference evidence="2" key="1">
    <citation type="submission" date="2017-01" db="EMBL/GenBank/DDBJ databases">
        <authorList>
            <person name="Wang Y."/>
            <person name="White M."/>
            <person name="Kvist S."/>
            <person name="Moncalvo J.-M."/>
        </authorList>
    </citation>
    <scope>NUCLEOTIDE SEQUENCE [LARGE SCALE GENOMIC DNA]</scope>
    <source>
        <strain evidence="2">ID-206-W2</strain>
    </source>
</reference>
<dbReference type="Proteomes" id="UP000187429">
    <property type="component" value="Unassembled WGS sequence"/>
</dbReference>
<dbReference type="EMBL" id="LSSM01002385">
    <property type="protein sequence ID" value="OMJ21922.1"/>
    <property type="molecule type" value="Genomic_DNA"/>
</dbReference>
<organism evidence="1 2">
    <name type="scientific">Smittium culicis</name>
    <dbReference type="NCBI Taxonomy" id="133412"/>
    <lineage>
        <taxon>Eukaryota</taxon>
        <taxon>Fungi</taxon>
        <taxon>Fungi incertae sedis</taxon>
        <taxon>Zoopagomycota</taxon>
        <taxon>Kickxellomycotina</taxon>
        <taxon>Harpellomycetes</taxon>
        <taxon>Harpellales</taxon>
        <taxon>Legeriomycetaceae</taxon>
        <taxon>Smittium</taxon>
    </lineage>
</organism>
<evidence type="ECO:0000313" key="1">
    <source>
        <dbReference type="EMBL" id="OMJ21922.1"/>
    </source>
</evidence>
<proteinExistence type="predicted"/>
<evidence type="ECO:0000313" key="2">
    <source>
        <dbReference type="Proteomes" id="UP000187429"/>
    </source>
</evidence>
<protein>
    <submittedName>
        <fullName evidence="1">Uncharacterized protein</fullName>
    </submittedName>
</protein>
<accession>A0A1R1Y4N2</accession>
<gene>
    <name evidence="1" type="ORF">AYI69_g5617</name>
</gene>